<keyword evidence="2" id="KW-0560">Oxidoreductase</keyword>
<evidence type="ECO:0000256" key="1">
    <source>
        <dbReference type="ARBA" id="ARBA00010928"/>
    </source>
</evidence>
<dbReference type="Gene3D" id="3.30.360.10">
    <property type="entry name" value="Dihydrodipicolinate Reductase, domain 2"/>
    <property type="match status" value="1"/>
</dbReference>
<organism evidence="5 6">
    <name type="scientific">Paenibacillus nasutitermitis</name>
    <dbReference type="NCBI Taxonomy" id="1652958"/>
    <lineage>
        <taxon>Bacteria</taxon>
        <taxon>Bacillati</taxon>
        <taxon>Bacillota</taxon>
        <taxon>Bacilli</taxon>
        <taxon>Bacillales</taxon>
        <taxon>Paenibacillaceae</taxon>
        <taxon>Paenibacillus</taxon>
    </lineage>
</organism>
<dbReference type="Pfam" id="PF01408">
    <property type="entry name" value="GFO_IDH_MocA"/>
    <property type="match status" value="1"/>
</dbReference>
<evidence type="ECO:0000256" key="2">
    <source>
        <dbReference type="ARBA" id="ARBA00023002"/>
    </source>
</evidence>
<evidence type="ECO:0000313" key="5">
    <source>
        <dbReference type="EMBL" id="GGD66565.1"/>
    </source>
</evidence>
<sequence>MTLSSEGIELNYKPKLPRGRELGIGIIGAGDIVVNAHLPAYQLAGFRIVGIYDRNRSRAAEAAERFGIAKIYDSLDQLLRDRDVHVVDVAVPANYQLDIVRQVAQSGKHLLCQKPLAESYQEAAEIVDLCASAGIKAASNQQMRWSPGIGASRDLIKRNLIGTPLQATIQVNVLTPWEIWPWIAELERLEVMYHSIHYLDSIRSAMGMVPEYIYADGARYPGQKVIGETRTMIHIKFPGDARGLIHDNHNNAMPEDDWYASFRFEGTDGIVKGTNGALYNYPHGQGDTVSYYSNQLEPGRLFSPSLEGLWFPHAFMGTMGELLSAIEDNREPENSVQDNLITMQMMFASYRSMEENRPVYLQEIAQSER</sequence>
<dbReference type="Proteomes" id="UP000612456">
    <property type="component" value="Unassembled WGS sequence"/>
</dbReference>
<dbReference type="AlphaFoldDB" id="A0A916YXQ1"/>
<dbReference type="Gene3D" id="3.40.50.720">
    <property type="entry name" value="NAD(P)-binding Rossmann-like Domain"/>
    <property type="match status" value="1"/>
</dbReference>
<keyword evidence="6" id="KW-1185">Reference proteome</keyword>
<gene>
    <name evidence="5" type="ORF">GCM10010911_25380</name>
</gene>
<evidence type="ECO:0000259" key="3">
    <source>
        <dbReference type="Pfam" id="PF01408"/>
    </source>
</evidence>
<protein>
    <submittedName>
        <fullName evidence="5">Oxidoreductase</fullName>
    </submittedName>
</protein>
<feature type="domain" description="GFO/IDH/MocA-like oxidoreductase" evidence="4">
    <location>
        <begin position="153"/>
        <end position="271"/>
    </location>
</feature>
<dbReference type="PANTHER" id="PTHR43708">
    <property type="entry name" value="CONSERVED EXPRESSED OXIDOREDUCTASE (EUROFUNG)"/>
    <property type="match status" value="1"/>
</dbReference>
<dbReference type="InterPro" id="IPR051317">
    <property type="entry name" value="Gfo/Idh/MocA_oxidoreduct"/>
</dbReference>
<evidence type="ECO:0000313" key="6">
    <source>
        <dbReference type="Proteomes" id="UP000612456"/>
    </source>
</evidence>
<dbReference type="InterPro" id="IPR055170">
    <property type="entry name" value="GFO_IDH_MocA-like_dom"/>
</dbReference>
<proteinExistence type="inferred from homology"/>
<reference evidence="5" key="1">
    <citation type="journal article" date="2014" name="Int. J. Syst. Evol. Microbiol.">
        <title>Complete genome sequence of Corynebacterium casei LMG S-19264T (=DSM 44701T), isolated from a smear-ripened cheese.</title>
        <authorList>
            <consortium name="US DOE Joint Genome Institute (JGI-PGF)"/>
            <person name="Walter F."/>
            <person name="Albersmeier A."/>
            <person name="Kalinowski J."/>
            <person name="Ruckert C."/>
        </authorList>
    </citation>
    <scope>NUCLEOTIDE SEQUENCE</scope>
    <source>
        <strain evidence="5">CGMCC 1.15178</strain>
    </source>
</reference>
<dbReference type="InterPro" id="IPR036291">
    <property type="entry name" value="NAD(P)-bd_dom_sf"/>
</dbReference>
<evidence type="ECO:0000259" key="4">
    <source>
        <dbReference type="Pfam" id="PF22725"/>
    </source>
</evidence>
<dbReference type="SUPFAM" id="SSF51735">
    <property type="entry name" value="NAD(P)-binding Rossmann-fold domains"/>
    <property type="match status" value="1"/>
</dbReference>
<comment type="caution">
    <text evidence="5">The sequence shown here is derived from an EMBL/GenBank/DDBJ whole genome shotgun (WGS) entry which is preliminary data.</text>
</comment>
<dbReference type="InterPro" id="IPR000683">
    <property type="entry name" value="Gfo/Idh/MocA-like_OxRdtase_N"/>
</dbReference>
<dbReference type="GO" id="GO:0016491">
    <property type="term" value="F:oxidoreductase activity"/>
    <property type="evidence" value="ECO:0007669"/>
    <property type="project" value="UniProtKB-KW"/>
</dbReference>
<reference evidence="5" key="2">
    <citation type="submission" date="2020-09" db="EMBL/GenBank/DDBJ databases">
        <authorList>
            <person name="Sun Q."/>
            <person name="Zhou Y."/>
        </authorList>
    </citation>
    <scope>NUCLEOTIDE SEQUENCE</scope>
    <source>
        <strain evidence="5">CGMCC 1.15178</strain>
    </source>
</reference>
<feature type="domain" description="Gfo/Idh/MocA-like oxidoreductase N-terminal" evidence="3">
    <location>
        <begin position="23"/>
        <end position="136"/>
    </location>
</feature>
<comment type="similarity">
    <text evidence="1">Belongs to the Gfo/Idh/MocA family.</text>
</comment>
<dbReference type="Pfam" id="PF22725">
    <property type="entry name" value="GFO_IDH_MocA_C3"/>
    <property type="match status" value="1"/>
</dbReference>
<dbReference type="RefSeq" id="WP_188992333.1">
    <property type="nucleotide sequence ID" value="NZ_BMHP01000002.1"/>
</dbReference>
<name>A0A916YXQ1_9BACL</name>
<accession>A0A916YXQ1</accession>
<dbReference type="EMBL" id="BMHP01000002">
    <property type="protein sequence ID" value="GGD66565.1"/>
    <property type="molecule type" value="Genomic_DNA"/>
</dbReference>
<dbReference type="GO" id="GO:0000166">
    <property type="term" value="F:nucleotide binding"/>
    <property type="evidence" value="ECO:0007669"/>
    <property type="project" value="InterPro"/>
</dbReference>
<dbReference type="PANTHER" id="PTHR43708:SF5">
    <property type="entry name" value="CONSERVED EXPRESSED OXIDOREDUCTASE (EUROFUNG)-RELATED"/>
    <property type="match status" value="1"/>
</dbReference>
<dbReference type="SUPFAM" id="SSF55347">
    <property type="entry name" value="Glyceraldehyde-3-phosphate dehydrogenase-like, C-terminal domain"/>
    <property type="match status" value="1"/>
</dbReference>